<keyword evidence="1" id="KW-0472">Membrane</keyword>
<evidence type="ECO:0000313" key="2">
    <source>
        <dbReference type="EMBL" id="BCI66547.1"/>
    </source>
</evidence>
<dbReference type="RefSeq" id="WP_099348115.1">
    <property type="nucleotide sequence ID" value="NZ_AP023326.1"/>
</dbReference>
<keyword evidence="1" id="KW-1133">Transmembrane helix</keyword>
<dbReference type="Proteomes" id="UP000515220">
    <property type="component" value="Chromosome"/>
</dbReference>
<proteinExistence type="predicted"/>
<gene>
    <name evidence="2" type="ORF">AAJCM20276_11710</name>
</gene>
<feature type="transmembrane region" description="Helical" evidence="1">
    <location>
        <begin position="79"/>
        <end position="97"/>
    </location>
</feature>
<evidence type="ECO:0000313" key="3">
    <source>
        <dbReference type="Proteomes" id="UP000515220"/>
    </source>
</evidence>
<reference evidence="2 3" key="1">
    <citation type="submission" date="2020-07" db="EMBL/GenBank/DDBJ databases">
        <title>Complete Genome Sequence of an acetic acid bacterium, Acetobacter aceti JCM20276.</title>
        <authorList>
            <person name="Hirose Y."/>
            <person name="Mihara H."/>
        </authorList>
    </citation>
    <scope>NUCLEOTIDE SEQUENCE [LARGE SCALE GENOMIC DNA]</scope>
    <source>
        <strain evidence="2 3">JCM20276</strain>
    </source>
</reference>
<protein>
    <submittedName>
        <fullName evidence="2">Uncharacterized protein</fullName>
    </submittedName>
</protein>
<sequence length="204" mass="21089">MTLALALLPLLALLTLLAGLMVTPVTGLLTALSILLLRHVTPEPLPAVILFAAVSALILSIGPAWWLGRYTDEAGPSRVAGAVILSLALLIAGSLSLPSEDMLQNPALLAAPFIPIDAAVVTVALGVTFIGLATLSLRSGARYQLAGLLTACDGLLLTAANIRNPYAGWLIGVCVLPLAGAGTWLVRRLSLLRLKSTERGEGGF</sequence>
<dbReference type="AlphaFoldDB" id="A0A6S6PCM7"/>
<evidence type="ECO:0000256" key="1">
    <source>
        <dbReference type="SAM" id="Phobius"/>
    </source>
</evidence>
<feature type="transmembrane region" description="Helical" evidence="1">
    <location>
        <begin position="47"/>
        <end position="67"/>
    </location>
</feature>
<name>A0A6S6PCM7_ACEAC</name>
<organism evidence="2 3">
    <name type="scientific">Acetobacter aceti</name>
    <dbReference type="NCBI Taxonomy" id="435"/>
    <lineage>
        <taxon>Bacteria</taxon>
        <taxon>Pseudomonadati</taxon>
        <taxon>Pseudomonadota</taxon>
        <taxon>Alphaproteobacteria</taxon>
        <taxon>Acetobacterales</taxon>
        <taxon>Acetobacteraceae</taxon>
        <taxon>Acetobacter</taxon>
        <taxon>Acetobacter subgen. Acetobacter</taxon>
    </lineage>
</organism>
<accession>A0A6S6PCM7</accession>
<feature type="transmembrane region" description="Helical" evidence="1">
    <location>
        <begin position="168"/>
        <end position="186"/>
    </location>
</feature>
<feature type="transmembrane region" description="Helical" evidence="1">
    <location>
        <begin position="109"/>
        <end position="133"/>
    </location>
</feature>
<keyword evidence="1" id="KW-0812">Transmembrane</keyword>
<dbReference type="EMBL" id="AP023326">
    <property type="protein sequence ID" value="BCI66547.1"/>
    <property type="molecule type" value="Genomic_DNA"/>
</dbReference>